<dbReference type="AlphaFoldDB" id="A0A917J7E0"/>
<accession>A0A917J7E0</accession>
<feature type="transmembrane region" description="Helical" evidence="1">
    <location>
        <begin position="7"/>
        <end position="27"/>
    </location>
</feature>
<dbReference type="InterPro" id="IPR025324">
    <property type="entry name" value="DUF4230"/>
</dbReference>
<dbReference type="Proteomes" id="UP000662074">
    <property type="component" value="Unassembled WGS sequence"/>
</dbReference>
<reference evidence="2" key="1">
    <citation type="journal article" date="2014" name="Int. J. Syst. Evol. Microbiol.">
        <title>Complete genome sequence of Corynebacterium casei LMG S-19264T (=DSM 44701T), isolated from a smear-ripened cheese.</title>
        <authorList>
            <consortium name="US DOE Joint Genome Institute (JGI-PGF)"/>
            <person name="Walter F."/>
            <person name="Albersmeier A."/>
            <person name="Kalinowski J."/>
            <person name="Ruckert C."/>
        </authorList>
    </citation>
    <scope>NUCLEOTIDE SEQUENCE</scope>
    <source>
        <strain evidence="2">CCM 8711</strain>
    </source>
</reference>
<proteinExistence type="predicted"/>
<name>A0A917J7E0_9SPHI</name>
<dbReference type="EMBL" id="BMDO01000001">
    <property type="protein sequence ID" value="GGI49260.1"/>
    <property type="molecule type" value="Genomic_DNA"/>
</dbReference>
<protein>
    <recommendedName>
        <fullName evidence="4">DUF4230 domain-containing protein</fullName>
    </recommendedName>
</protein>
<evidence type="ECO:0000256" key="1">
    <source>
        <dbReference type="SAM" id="Phobius"/>
    </source>
</evidence>
<evidence type="ECO:0000313" key="3">
    <source>
        <dbReference type="Proteomes" id="UP000662074"/>
    </source>
</evidence>
<gene>
    <name evidence="2" type="ORF">GCM10011425_04720</name>
</gene>
<keyword evidence="1" id="KW-0812">Transmembrane</keyword>
<dbReference type="Pfam" id="PF14014">
    <property type="entry name" value="DUF4230"/>
    <property type="match status" value="1"/>
</dbReference>
<evidence type="ECO:0000313" key="2">
    <source>
        <dbReference type="EMBL" id="GGI49260.1"/>
    </source>
</evidence>
<comment type="caution">
    <text evidence="2">The sequence shown here is derived from an EMBL/GenBank/DDBJ whole genome shotgun (WGS) entry which is preliminary data.</text>
</comment>
<organism evidence="2 3">
    <name type="scientific">Mucilaginibacter galii</name>
    <dbReference type="NCBI Taxonomy" id="2005073"/>
    <lineage>
        <taxon>Bacteria</taxon>
        <taxon>Pseudomonadati</taxon>
        <taxon>Bacteroidota</taxon>
        <taxon>Sphingobacteriia</taxon>
        <taxon>Sphingobacteriales</taxon>
        <taxon>Sphingobacteriaceae</taxon>
        <taxon>Mucilaginibacter</taxon>
    </lineage>
</organism>
<evidence type="ECO:0008006" key="4">
    <source>
        <dbReference type="Google" id="ProtNLM"/>
    </source>
</evidence>
<keyword evidence="1" id="KW-1133">Transmembrane helix</keyword>
<reference evidence="2" key="2">
    <citation type="submission" date="2020-09" db="EMBL/GenBank/DDBJ databases">
        <authorList>
            <person name="Sun Q."/>
            <person name="Sedlacek I."/>
        </authorList>
    </citation>
    <scope>NUCLEOTIDE SEQUENCE</scope>
    <source>
        <strain evidence="2">CCM 8711</strain>
    </source>
</reference>
<keyword evidence="1" id="KW-0472">Membrane</keyword>
<dbReference type="RefSeq" id="WP_188413423.1">
    <property type="nucleotide sequence ID" value="NZ_BMDO01000001.1"/>
</dbReference>
<sequence>MSRSRTSLSLIISLVTVGFLVFLFFYMKHQFSTVRTEVKEDVMVEKITSMGKLELVKYSMKDVIEKKQIHTLLPDERVLFVAVGEVTACIDLTRVRKQDISRDSSENRITVILPQPEICYTKLDHQKSKVYDVSGVILPSTTKAMVEDIYKLAEKRLLENANEMNILNKARENAQTIFKPLLESISGKTVVLKFK</sequence>
<keyword evidence="3" id="KW-1185">Reference proteome</keyword>